<dbReference type="OrthoDB" id="1522859at2"/>
<dbReference type="Proteomes" id="UP000199580">
    <property type="component" value="Unassembled WGS sequence"/>
</dbReference>
<feature type="domain" description="TonB C-terminal" evidence="2">
    <location>
        <begin position="61"/>
        <end position="125"/>
    </location>
</feature>
<keyword evidence="1" id="KW-0732">Signal</keyword>
<reference evidence="3 4" key="1">
    <citation type="submission" date="2016-10" db="EMBL/GenBank/DDBJ databases">
        <authorList>
            <person name="de Groot N.N."/>
        </authorList>
    </citation>
    <scope>NUCLEOTIDE SEQUENCE [LARGE SCALE GENOMIC DNA]</scope>
    <source>
        <strain evidence="3 4">CGMCC 1.10076</strain>
    </source>
</reference>
<dbReference type="Pfam" id="PF03544">
    <property type="entry name" value="TonB_C"/>
    <property type="match status" value="1"/>
</dbReference>
<sequence length="127" mass="14327">MIKSFYLLFIVLIPMISSAQIQGENEVYLKGDRIEAKFNGGGIEKFQEFVKGNFNYSKVKKPGKMVAAFTIDVDGSVKKIKLVEYIDAGSAAEMIRVLNLCPKWEPAKRNGKAISIEIKYPMVFKRT</sequence>
<dbReference type="Gene3D" id="3.30.1150.10">
    <property type="match status" value="1"/>
</dbReference>
<protein>
    <submittedName>
        <fullName evidence="3">TonB protein C-terminal</fullName>
    </submittedName>
</protein>
<name>A0A1G9B4Z3_9FLAO</name>
<evidence type="ECO:0000313" key="4">
    <source>
        <dbReference type="Proteomes" id="UP000199580"/>
    </source>
</evidence>
<feature type="signal peptide" evidence="1">
    <location>
        <begin position="1"/>
        <end position="19"/>
    </location>
</feature>
<evidence type="ECO:0000256" key="1">
    <source>
        <dbReference type="SAM" id="SignalP"/>
    </source>
</evidence>
<evidence type="ECO:0000259" key="2">
    <source>
        <dbReference type="Pfam" id="PF03544"/>
    </source>
</evidence>
<dbReference type="EMBL" id="FNEZ01000005">
    <property type="protein sequence ID" value="SDK34582.1"/>
    <property type="molecule type" value="Genomic_DNA"/>
</dbReference>
<dbReference type="GO" id="GO:0055085">
    <property type="term" value="P:transmembrane transport"/>
    <property type="evidence" value="ECO:0007669"/>
    <property type="project" value="InterPro"/>
</dbReference>
<evidence type="ECO:0000313" key="3">
    <source>
        <dbReference type="EMBL" id="SDK34582.1"/>
    </source>
</evidence>
<dbReference type="SUPFAM" id="SSF74653">
    <property type="entry name" value="TolA/TonB C-terminal domain"/>
    <property type="match status" value="1"/>
</dbReference>
<feature type="chain" id="PRO_5011707293" evidence="1">
    <location>
        <begin position="20"/>
        <end position="127"/>
    </location>
</feature>
<dbReference type="AlphaFoldDB" id="A0A1G9B4Z3"/>
<dbReference type="STRING" id="1128970.SAMN04487935_3195"/>
<dbReference type="RefSeq" id="WP_091397712.1">
    <property type="nucleotide sequence ID" value="NZ_BKAI01000007.1"/>
</dbReference>
<proteinExistence type="predicted"/>
<keyword evidence="4" id="KW-1185">Reference proteome</keyword>
<dbReference type="InterPro" id="IPR037682">
    <property type="entry name" value="TonB_C"/>
</dbReference>
<gene>
    <name evidence="3" type="ORF">SAMN04487935_3195</name>
</gene>
<organism evidence="3 4">
    <name type="scientific">Flavobacterium noncentrifugens</name>
    <dbReference type="NCBI Taxonomy" id="1128970"/>
    <lineage>
        <taxon>Bacteria</taxon>
        <taxon>Pseudomonadati</taxon>
        <taxon>Bacteroidota</taxon>
        <taxon>Flavobacteriia</taxon>
        <taxon>Flavobacteriales</taxon>
        <taxon>Flavobacteriaceae</taxon>
        <taxon>Flavobacterium</taxon>
    </lineage>
</organism>
<accession>A0A1G9B4Z3</accession>